<dbReference type="SUPFAM" id="SSF50998">
    <property type="entry name" value="Quinoprotein alcohol dehydrogenase-like"/>
    <property type="match status" value="1"/>
</dbReference>
<evidence type="ECO:0000313" key="2">
    <source>
        <dbReference type="EMBL" id="MFC4245351.1"/>
    </source>
</evidence>
<dbReference type="InterPro" id="IPR011047">
    <property type="entry name" value="Quinoprotein_ADH-like_sf"/>
</dbReference>
<evidence type="ECO:0000256" key="1">
    <source>
        <dbReference type="SAM" id="MobiDB-lite"/>
    </source>
</evidence>
<comment type="caution">
    <text evidence="2">The sequence shown here is derived from an EMBL/GenBank/DDBJ whole genome shotgun (WGS) entry which is preliminary data.</text>
</comment>
<evidence type="ECO:0000313" key="3">
    <source>
        <dbReference type="Proteomes" id="UP001595900"/>
    </source>
</evidence>
<name>A0ABV8QAG6_9MICO</name>
<proteinExistence type="predicted"/>
<gene>
    <name evidence="2" type="ORF">ACFOYW_18435</name>
</gene>
<dbReference type="Proteomes" id="UP001595900">
    <property type="component" value="Unassembled WGS sequence"/>
</dbReference>
<organism evidence="2 3">
    <name type="scientific">Gryllotalpicola reticulitermitis</name>
    <dbReference type="NCBI Taxonomy" id="1184153"/>
    <lineage>
        <taxon>Bacteria</taxon>
        <taxon>Bacillati</taxon>
        <taxon>Actinomycetota</taxon>
        <taxon>Actinomycetes</taxon>
        <taxon>Micrococcales</taxon>
        <taxon>Microbacteriaceae</taxon>
        <taxon>Gryllotalpicola</taxon>
    </lineage>
</organism>
<dbReference type="InterPro" id="IPR015943">
    <property type="entry name" value="WD40/YVTN_repeat-like_dom_sf"/>
</dbReference>
<reference evidence="3" key="1">
    <citation type="journal article" date="2019" name="Int. J. Syst. Evol. Microbiol.">
        <title>The Global Catalogue of Microorganisms (GCM) 10K type strain sequencing project: providing services to taxonomists for standard genome sequencing and annotation.</title>
        <authorList>
            <consortium name="The Broad Institute Genomics Platform"/>
            <consortium name="The Broad Institute Genome Sequencing Center for Infectious Disease"/>
            <person name="Wu L."/>
            <person name="Ma J."/>
        </authorList>
    </citation>
    <scope>NUCLEOTIDE SEQUENCE [LARGE SCALE GENOMIC DNA]</scope>
    <source>
        <strain evidence="3">CGMCC 1.10363</strain>
    </source>
</reference>
<sequence length="375" mass="38493">MYVAGLGDADGNSTGEADFSSDDEGGQITVWSPGIGTQVLNNVWSGLNLASGDSIGSVSVADVGPESSMDLVLAFSVTRAAVGLTPPSLDLVAESFDLATGQLLQTTKVANYANNTETNSFEIAGSTTAPVAAMSLLNGVEIGWNAQTGATAWKTTVDGQLFNVPDDAAVKYEVAVGGDGNTCDKYVGLNPATGAAVWTVDTTKNASGSGCSDAGDVDIIDDTDGYGPDTQVIEYDNGDGSSTVLDAATGKALNLPDDVDIRAYDPLTRDIAYVDDDGNVQVYNLTTGKGVYTLPSSQVSNLGLNIAGLYGGLLYTETNNASPVVKVSDGSTVTNDYQGPKPVRTVNGITIYDDGELSSQTTLVGTWTSTDSPAP</sequence>
<evidence type="ECO:0008006" key="4">
    <source>
        <dbReference type="Google" id="ProtNLM"/>
    </source>
</evidence>
<dbReference type="EMBL" id="JBHSCN010000023">
    <property type="protein sequence ID" value="MFC4245351.1"/>
    <property type="molecule type" value="Genomic_DNA"/>
</dbReference>
<feature type="region of interest" description="Disordered" evidence="1">
    <location>
        <begin position="1"/>
        <end position="26"/>
    </location>
</feature>
<protein>
    <recommendedName>
        <fullName evidence="4">PQQ-like domain-containing protein</fullName>
    </recommendedName>
</protein>
<accession>A0ABV8QAG6</accession>
<dbReference type="Gene3D" id="2.130.10.10">
    <property type="entry name" value="YVTN repeat-like/Quinoprotein amine dehydrogenase"/>
    <property type="match status" value="1"/>
</dbReference>
<dbReference type="RefSeq" id="WP_390232515.1">
    <property type="nucleotide sequence ID" value="NZ_JBHSCN010000023.1"/>
</dbReference>
<keyword evidence="3" id="KW-1185">Reference proteome</keyword>